<dbReference type="PANTHER" id="PTHR19359">
    <property type="entry name" value="CYTOCHROME B5"/>
    <property type="match status" value="1"/>
</dbReference>
<keyword evidence="14" id="KW-1185">Reference proteome</keyword>
<evidence type="ECO:0000256" key="3">
    <source>
        <dbReference type="ARBA" id="ARBA00022692"/>
    </source>
</evidence>
<comment type="subcellular location">
    <subcellularLocation>
        <location evidence="1">Endoplasmic reticulum membrane</location>
        <topology evidence="1">Single-pass membrane protein</topology>
        <orientation evidence="1">Cytoplasmic side</orientation>
    </subcellularLocation>
    <subcellularLocation>
        <location evidence="9">Microsome membrane</location>
        <topology evidence="9">Single-pass membrane protein</topology>
        <orientation evidence="9">Cytoplasmic side</orientation>
    </subcellularLocation>
</comment>
<evidence type="ECO:0000256" key="7">
    <source>
        <dbReference type="ARBA" id="ARBA00023004"/>
    </source>
</evidence>
<dbReference type="FunFam" id="3.10.120.10:FF:000002">
    <property type="entry name" value="Cytochrome b5 type B"/>
    <property type="match status" value="1"/>
</dbReference>
<keyword evidence="5" id="KW-0256">Endoplasmic reticulum</keyword>
<dbReference type="Proteomes" id="UP000325577">
    <property type="component" value="Linkage Group LG6"/>
</dbReference>
<comment type="similarity">
    <text evidence="10 11">Belongs to the cytochrome b5 family.</text>
</comment>
<keyword evidence="7 11" id="KW-0408">Iron</keyword>
<keyword evidence="11" id="KW-1133">Transmembrane helix</keyword>
<dbReference type="AlphaFoldDB" id="A0A5J4ZTR3"/>
<dbReference type="PROSITE" id="PS00191">
    <property type="entry name" value="CYTOCHROME_B5_1"/>
    <property type="match status" value="1"/>
</dbReference>
<evidence type="ECO:0000259" key="12">
    <source>
        <dbReference type="PROSITE" id="PS50255"/>
    </source>
</evidence>
<evidence type="ECO:0000256" key="9">
    <source>
        <dbReference type="ARBA" id="ARBA00037877"/>
    </source>
</evidence>
<feature type="domain" description="Cytochrome b5 heme-binding" evidence="12">
    <location>
        <begin position="5"/>
        <end position="79"/>
    </location>
</feature>
<dbReference type="InterPro" id="IPR018506">
    <property type="entry name" value="Cyt_B5_heme-BS"/>
</dbReference>
<dbReference type="GO" id="GO:0005789">
    <property type="term" value="C:endoplasmic reticulum membrane"/>
    <property type="evidence" value="ECO:0007669"/>
    <property type="project" value="UniProtKB-SubCell"/>
</dbReference>
<evidence type="ECO:0000256" key="11">
    <source>
        <dbReference type="RuleBase" id="RU362121"/>
    </source>
</evidence>
<keyword evidence="3 11" id="KW-0812">Transmembrane</keyword>
<proteinExistence type="inferred from homology"/>
<keyword evidence="4 11" id="KW-0479">Metal-binding</keyword>
<dbReference type="PRINTS" id="PR00363">
    <property type="entry name" value="CYTOCHROMEB5"/>
</dbReference>
<sequence>MASNGNVHAFDEVAKHNQKGGCWLIISGKVYNITPFMDDHPGGDDVLLTATDATNDFEDVGHSDSAREMMNKYCIGEFDSSTLPGKHQSNPPPPVSNQNSGVLVKILQFLIPLLILGLALAFQQSAKKDSEKHLHLEFGRWSRMSILYSWFCYPSLEVW</sequence>
<dbReference type="GO" id="GO:0046872">
    <property type="term" value="F:metal ion binding"/>
    <property type="evidence" value="ECO:0007669"/>
    <property type="project" value="UniProtKB-UniRule"/>
</dbReference>
<dbReference type="EMBL" id="CM018049">
    <property type="protein sequence ID" value="KAA8520782.1"/>
    <property type="molecule type" value="Genomic_DNA"/>
</dbReference>
<dbReference type="InterPro" id="IPR001199">
    <property type="entry name" value="Cyt_B5-like_heme/steroid-bd"/>
</dbReference>
<evidence type="ECO:0000256" key="8">
    <source>
        <dbReference type="ARBA" id="ARBA00023136"/>
    </source>
</evidence>
<evidence type="ECO:0000313" key="13">
    <source>
        <dbReference type="EMBL" id="KAA8520782.1"/>
    </source>
</evidence>
<feature type="transmembrane region" description="Helical" evidence="11">
    <location>
        <begin position="102"/>
        <end position="122"/>
    </location>
</feature>
<accession>A0A5J4ZTR3</accession>
<keyword evidence="6" id="KW-0492">Microsome</keyword>
<organism evidence="13 14">
    <name type="scientific">Nyssa sinensis</name>
    <dbReference type="NCBI Taxonomy" id="561372"/>
    <lineage>
        <taxon>Eukaryota</taxon>
        <taxon>Viridiplantae</taxon>
        <taxon>Streptophyta</taxon>
        <taxon>Embryophyta</taxon>
        <taxon>Tracheophyta</taxon>
        <taxon>Spermatophyta</taxon>
        <taxon>Magnoliopsida</taxon>
        <taxon>eudicotyledons</taxon>
        <taxon>Gunneridae</taxon>
        <taxon>Pentapetalae</taxon>
        <taxon>asterids</taxon>
        <taxon>Cornales</taxon>
        <taxon>Nyssaceae</taxon>
        <taxon>Nyssa</taxon>
    </lineage>
</organism>
<dbReference type="Gene3D" id="3.10.120.10">
    <property type="entry name" value="Cytochrome b5-like heme/steroid binding domain"/>
    <property type="match status" value="1"/>
</dbReference>
<reference evidence="13 14" key="1">
    <citation type="submission" date="2019-09" db="EMBL/GenBank/DDBJ databases">
        <title>A chromosome-level genome assembly of the Chinese tupelo Nyssa sinensis.</title>
        <authorList>
            <person name="Yang X."/>
            <person name="Kang M."/>
            <person name="Yang Y."/>
            <person name="Xiong H."/>
            <person name="Wang M."/>
            <person name="Zhang Z."/>
            <person name="Wang Z."/>
            <person name="Wu H."/>
            <person name="Ma T."/>
            <person name="Liu J."/>
            <person name="Xi Z."/>
        </authorList>
    </citation>
    <scope>NUCLEOTIDE SEQUENCE [LARGE SCALE GENOMIC DNA]</scope>
    <source>
        <strain evidence="13">J267</strain>
        <tissue evidence="13">Leaf</tissue>
    </source>
</reference>
<keyword evidence="8 11" id="KW-0472">Membrane</keyword>
<dbReference type="PROSITE" id="PS50255">
    <property type="entry name" value="CYTOCHROME_B5_2"/>
    <property type="match status" value="1"/>
</dbReference>
<protein>
    <recommendedName>
        <fullName evidence="12">Cytochrome b5 heme-binding domain-containing protein</fullName>
    </recommendedName>
</protein>
<keyword evidence="2 11" id="KW-0349">Heme</keyword>
<dbReference type="SMART" id="SM01117">
    <property type="entry name" value="Cyt-b5"/>
    <property type="match status" value="1"/>
</dbReference>
<evidence type="ECO:0000256" key="10">
    <source>
        <dbReference type="ARBA" id="ARBA00038168"/>
    </source>
</evidence>
<evidence type="ECO:0000256" key="4">
    <source>
        <dbReference type="ARBA" id="ARBA00022723"/>
    </source>
</evidence>
<evidence type="ECO:0000256" key="5">
    <source>
        <dbReference type="ARBA" id="ARBA00022824"/>
    </source>
</evidence>
<dbReference type="Pfam" id="PF00173">
    <property type="entry name" value="Cyt-b5"/>
    <property type="match status" value="1"/>
</dbReference>
<dbReference type="GO" id="GO:0020037">
    <property type="term" value="F:heme binding"/>
    <property type="evidence" value="ECO:0007669"/>
    <property type="project" value="UniProtKB-UniRule"/>
</dbReference>
<evidence type="ECO:0000313" key="14">
    <source>
        <dbReference type="Proteomes" id="UP000325577"/>
    </source>
</evidence>
<gene>
    <name evidence="13" type="ORF">F0562_014946</name>
</gene>
<dbReference type="InterPro" id="IPR050668">
    <property type="entry name" value="Cytochrome_b5"/>
</dbReference>
<dbReference type="SUPFAM" id="SSF55856">
    <property type="entry name" value="Cytochrome b5-like heme/steroid binding domain"/>
    <property type="match status" value="1"/>
</dbReference>
<name>A0A5J4ZTR3_9ASTE</name>
<evidence type="ECO:0000256" key="6">
    <source>
        <dbReference type="ARBA" id="ARBA00022848"/>
    </source>
</evidence>
<dbReference type="PANTHER" id="PTHR19359:SF139">
    <property type="entry name" value="CYTOCHROME B5-LIKE"/>
    <property type="match status" value="1"/>
</dbReference>
<evidence type="ECO:0000256" key="2">
    <source>
        <dbReference type="ARBA" id="ARBA00022617"/>
    </source>
</evidence>
<dbReference type="OrthoDB" id="260519at2759"/>
<dbReference type="InterPro" id="IPR036400">
    <property type="entry name" value="Cyt_B5-like_heme/steroid_sf"/>
</dbReference>
<evidence type="ECO:0000256" key="1">
    <source>
        <dbReference type="ARBA" id="ARBA00004131"/>
    </source>
</evidence>